<dbReference type="AlphaFoldDB" id="A0A1Y2L5R2"/>
<proteinExistence type="predicted"/>
<evidence type="ECO:0000313" key="2">
    <source>
        <dbReference type="Proteomes" id="UP000193396"/>
    </source>
</evidence>
<dbReference type="OrthoDB" id="9129226at2"/>
<sequence>MPDLQGDQSANYLDSAILNSLRQLIELHPALEQATGQLPRFDIVLDANIAIRDLLYKYRKPHLKQTTLEEVVKSGVVRLYAPSWLETEMLSSTIPQISEKFKIPQETLFSSWESYKAIIIFDARFNQPEEVNSSCLDPKDAPYVQLQNAISALGILSYDRDIDALGGTRLDRELVMTIRAYARSASYSVSIKVGGVVISNISLSVLGDVMLFFRDMVARMPDWMKLLLLVGVFFVLAHPESRARLTAVIRSIGQGIGDVWPDIQQFLVYASDKVAEEQRALAELNNATKPYTGS</sequence>
<accession>A0A1Y2L5R2</accession>
<name>A0A1Y2L5R2_9PROT</name>
<reference evidence="1 2" key="1">
    <citation type="submission" date="2014-03" db="EMBL/GenBank/DDBJ databases">
        <title>The draft genome sequence of Thalassospira alkalitolerans JCM 18968.</title>
        <authorList>
            <person name="Lai Q."/>
            <person name="Shao Z."/>
        </authorList>
    </citation>
    <scope>NUCLEOTIDE SEQUENCE [LARGE SCALE GENOMIC DNA]</scope>
    <source>
        <strain evidence="1 2">JCM 18968</strain>
    </source>
</reference>
<evidence type="ECO:0008006" key="3">
    <source>
        <dbReference type="Google" id="ProtNLM"/>
    </source>
</evidence>
<evidence type="ECO:0000313" key="1">
    <source>
        <dbReference type="EMBL" id="OSQ42812.1"/>
    </source>
</evidence>
<dbReference type="EMBL" id="JFKB01000029">
    <property type="protein sequence ID" value="OSQ42812.1"/>
    <property type="molecule type" value="Genomic_DNA"/>
</dbReference>
<dbReference type="RefSeq" id="WP_085621157.1">
    <property type="nucleotide sequence ID" value="NZ_JFKB01000029.1"/>
</dbReference>
<keyword evidence="2" id="KW-1185">Reference proteome</keyword>
<protein>
    <recommendedName>
        <fullName evidence="3">PIN domain-containing protein</fullName>
    </recommendedName>
</protein>
<organism evidence="1 2">
    <name type="scientific">Thalassospira alkalitolerans</name>
    <dbReference type="NCBI Taxonomy" id="1293890"/>
    <lineage>
        <taxon>Bacteria</taxon>
        <taxon>Pseudomonadati</taxon>
        <taxon>Pseudomonadota</taxon>
        <taxon>Alphaproteobacteria</taxon>
        <taxon>Rhodospirillales</taxon>
        <taxon>Thalassospiraceae</taxon>
        <taxon>Thalassospira</taxon>
    </lineage>
</organism>
<dbReference type="Proteomes" id="UP000193396">
    <property type="component" value="Unassembled WGS sequence"/>
</dbReference>
<gene>
    <name evidence="1" type="ORF">TALK_21155</name>
</gene>
<comment type="caution">
    <text evidence="1">The sequence shown here is derived from an EMBL/GenBank/DDBJ whole genome shotgun (WGS) entry which is preliminary data.</text>
</comment>